<proteinExistence type="predicted"/>
<dbReference type="AlphaFoldDB" id="A0A6I4IMK7"/>
<gene>
    <name evidence="1" type="ORF">GO620_001400</name>
</gene>
<dbReference type="SUPFAM" id="SSF56935">
    <property type="entry name" value="Porins"/>
    <property type="match status" value="1"/>
</dbReference>
<sequence>MKRAFIVLSLIVMCSTHLFGQNSAQIVGIVRSASGSLLQNAVVSITSSDTITVIDYTNTDANGHFIFSLKNLNEGGLLIKVQLLGFKKQIQLLNPNQYAYTFTLHEETIQLRDVVVVANTPRIKSNGDTTSFKVSDYSTKSDRTIGDVLKKIPGITVEDNGVIKFNGKTVKMLYLDGDDLLDDKYNIGTRTIPSNVVNQIQVLENHQAIAAFKNKIFSEDVDINLTFKENAKLKIFGEGQVGGGISNQYNVEGNAISLKRKYKAINEVKLNNTGDLLSDDIQSLNERETQRNRGYTPHPSQVNIGTAYTPLLDPTRYLFNNSGLLNSANLWKTKSGVQIKSKVYYQYDIIRQRYNNQTSIYVPSDTINYRETQNSRNKIQNLYGDLVVQINQPDYYLNNVTNFKHYNEGDAANAAINFSPLLQSRNSTFNEVSNELKLIKAKSGRNITEINSFIVYRNSPEQLLIDSLSYPTLFSGLFSLRNISQAVNIPTFYTNENLVKHFVKGDFAQSYKLGANTKIQSFNSTLQADENSIKVDATNGVNALRWAQLRIFFEPGYQWKSNNWKFSAKLPVAFQHISSDNHARQLNDDFLFNPDLSFRYDPSSGLAARLSYQRNADVGNILESFDGVVLNNYRSVSQNTGLVSKNDINNIGASLNYKNPEKILYANLLINYLLTNTNSLFFKGIDQNLSVIQRIPFNNTSRQLLSSFNLSKYISQFNLTINGSISYQTGQVNQFVNSKIFPFLSQQLVVGLKINGTITGTMHYYYTTSYTENTNRPVDNDAFAGNSFSAKGLNNLFKCDWEINNYLIFAGTISSQYNKNTSALDANYFFLDTSIRYNINQLKSFIELQGSNLLNVKEYKTTALVGNSLSSYSYPLRGVAVLIKYTFLF</sequence>
<dbReference type="KEGG" id="mgik:GO620_001400"/>
<dbReference type="Gene3D" id="2.60.40.1120">
    <property type="entry name" value="Carboxypeptidase-like, regulatory domain"/>
    <property type="match status" value="1"/>
</dbReference>
<accession>A0A6I4IMK7</accession>
<keyword evidence="1" id="KW-0675">Receptor</keyword>
<dbReference type="EMBL" id="CP066775">
    <property type="protein sequence ID" value="QQL50134.1"/>
    <property type="molecule type" value="Genomic_DNA"/>
</dbReference>
<dbReference type="Proteomes" id="UP000429232">
    <property type="component" value="Chromosome"/>
</dbReference>
<dbReference type="SUPFAM" id="SSF49464">
    <property type="entry name" value="Carboxypeptidase regulatory domain-like"/>
    <property type="match status" value="1"/>
</dbReference>
<organism evidence="1 2">
    <name type="scientific">Mucilaginibacter ginkgonis</name>
    <dbReference type="NCBI Taxonomy" id="2682091"/>
    <lineage>
        <taxon>Bacteria</taxon>
        <taxon>Pseudomonadati</taxon>
        <taxon>Bacteroidota</taxon>
        <taxon>Sphingobacteriia</taxon>
        <taxon>Sphingobacteriales</taxon>
        <taxon>Sphingobacteriaceae</taxon>
        <taxon>Mucilaginibacter</taxon>
    </lineage>
</organism>
<reference evidence="1 2" key="1">
    <citation type="submission" date="2020-12" db="EMBL/GenBank/DDBJ databases">
        <title>HMF7856_wgs.fasta genome submission.</title>
        <authorList>
            <person name="Kang H."/>
            <person name="Kim H."/>
            <person name="Joh K."/>
        </authorList>
    </citation>
    <scope>NUCLEOTIDE SEQUENCE [LARGE SCALE GENOMIC DNA]</scope>
    <source>
        <strain evidence="1 2">HMF7856</strain>
    </source>
</reference>
<dbReference type="RefSeq" id="WP_157523002.1">
    <property type="nucleotide sequence ID" value="NZ_CP066775.1"/>
</dbReference>
<evidence type="ECO:0000313" key="2">
    <source>
        <dbReference type="Proteomes" id="UP000429232"/>
    </source>
</evidence>
<dbReference type="InterPro" id="IPR008969">
    <property type="entry name" value="CarboxyPept-like_regulatory"/>
</dbReference>
<name>A0A6I4IMK7_9SPHI</name>
<protein>
    <submittedName>
        <fullName evidence="1">TonB-dependent receptor</fullName>
    </submittedName>
</protein>
<evidence type="ECO:0000313" key="1">
    <source>
        <dbReference type="EMBL" id="QQL50134.1"/>
    </source>
</evidence>
<keyword evidence="2" id="KW-1185">Reference proteome</keyword>